<dbReference type="PANTHER" id="PTHR21736:SF20">
    <property type="entry name" value="PROTEIN OBERON 4"/>
    <property type="match status" value="1"/>
</dbReference>
<keyword evidence="2" id="KW-0479">Metal-binding</keyword>
<dbReference type="GO" id="GO:0010078">
    <property type="term" value="P:maintenance of root meristem identity"/>
    <property type="evidence" value="ECO:0007669"/>
    <property type="project" value="TreeGrafter"/>
</dbReference>
<evidence type="ECO:0000256" key="6">
    <source>
        <dbReference type="ARBA" id="ARBA00023242"/>
    </source>
</evidence>
<feature type="compositionally biased region" description="Basic and acidic residues" evidence="8">
    <location>
        <begin position="492"/>
        <end position="545"/>
    </location>
</feature>
<evidence type="ECO:0000259" key="9">
    <source>
        <dbReference type="Pfam" id="PF07227"/>
    </source>
</evidence>
<dbReference type="PRINTS" id="PR01544">
    <property type="entry name" value="ARATH130DUF"/>
</dbReference>
<keyword evidence="12" id="KW-1185">Reference proteome</keyword>
<evidence type="ECO:0000256" key="4">
    <source>
        <dbReference type="ARBA" id="ARBA00022833"/>
    </source>
</evidence>
<feature type="compositionally biased region" description="Polar residues" evidence="8">
    <location>
        <begin position="207"/>
        <end position="219"/>
    </location>
</feature>
<protein>
    <submittedName>
        <fullName evidence="11">Uncharacterized protein</fullName>
    </submittedName>
</protein>
<feature type="compositionally biased region" description="Polar residues" evidence="8">
    <location>
        <begin position="822"/>
        <end position="833"/>
    </location>
</feature>
<dbReference type="CDD" id="cd15612">
    <property type="entry name" value="PHD_OBE1_like"/>
    <property type="match status" value="1"/>
</dbReference>
<dbReference type="Proteomes" id="UP000825935">
    <property type="component" value="Chromosome 15"/>
</dbReference>
<feature type="compositionally biased region" description="Basic and acidic residues" evidence="8">
    <location>
        <begin position="92"/>
        <end position="105"/>
    </location>
</feature>
<evidence type="ECO:0000256" key="2">
    <source>
        <dbReference type="ARBA" id="ARBA00022723"/>
    </source>
</evidence>
<feature type="coiled-coil region" evidence="7">
    <location>
        <begin position="1257"/>
        <end position="1298"/>
    </location>
</feature>
<feature type="region of interest" description="Disordered" evidence="8">
    <location>
        <begin position="492"/>
        <end position="553"/>
    </location>
</feature>
<dbReference type="InterPro" id="IPR004082">
    <property type="entry name" value="OBERON"/>
</dbReference>
<feature type="compositionally biased region" description="Basic and acidic residues" evidence="8">
    <location>
        <begin position="192"/>
        <end position="202"/>
    </location>
</feature>
<feature type="compositionally biased region" description="Basic and acidic residues" evidence="8">
    <location>
        <begin position="220"/>
        <end position="238"/>
    </location>
</feature>
<keyword evidence="6" id="KW-0539">Nucleus</keyword>
<dbReference type="Pfam" id="PF07227">
    <property type="entry name" value="PHD_Oberon"/>
    <property type="match status" value="1"/>
</dbReference>
<feature type="compositionally biased region" description="Basic and acidic residues" evidence="8">
    <location>
        <begin position="154"/>
        <end position="170"/>
    </location>
</feature>
<feature type="compositionally biased region" description="Polar residues" evidence="8">
    <location>
        <begin position="707"/>
        <end position="721"/>
    </location>
</feature>
<feature type="compositionally biased region" description="Basic and acidic residues" evidence="8">
    <location>
        <begin position="33"/>
        <end position="57"/>
    </location>
</feature>
<name>A0A8T2T6Z8_CERRI</name>
<evidence type="ECO:0000256" key="1">
    <source>
        <dbReference type="ARBA" id="ARBA00004123"/>
    </source>
</evidence>
<organism evidence="11 12">
    <name type="scientific">Ceratopteris richardii</name>
    <name type="common">Triangle waterfern</name>
    <dbReference type="NCBI Taxonomy" id="49495"/>
    <lineage>
        <taxon>Eukaryota</taxon>
        <taxon>Viridiplantae</taxon>
        <taxon>Streptophyta</taxon>
        <taxon>Embryophyta</taxon>
        <taxon>Tracheophyta</taxon>
        <taxon>Polypodiopsida</taxon>
        <taxon>Polypodiidae</taxon>
        <taxon>Polypodiales</taxon>
        <taxon>Pteridineae</taxon>
        <taxon>Pteridaceae</taxon>
        <taxon>Parkerioideae</taxon>
        <taxon>Ceratopteris</taxon>
    </lineage>
</organism>
<comment type="caution">
    <text evidence="11">The sequence shown here is derived from an EMBL/GenBank/DDBJ whole genome shotgun (WGS) entry which is preliminary data.</text>
</comment>
<dbReference type="GO" id="GO:0008270">
    <property type="term" value="F:zinc ion binding"/>
    <property type="evidence" value="ECO:0007669"/>
    <property type="project" value="UniProtKB-KW"/>
</dbReference>
<keyword evidence="4" id="KW-0862">Zinc</keyword>
<evidence type="ECO:0000256" key="5">
    <source>
        <dbReference type="ARBA" id="ARBA00023054"/>
    </source>
</evidence>
<keyword evidence="5 7" id="KW-0175">Coiled coil</keyword>
<dbReference type="Pfam" id="PF16312">
    <property type="entry name" value="Oberon_cc"/>
    <property type="match status" value="1"/>
</dbReference>
<evidence type="ECO:0000313" key="12">
    <source>
        <dbReference type="Proteomes" id="UP000825935"/>
    </source>
</evidence>
<proteinExistence type="predicted"/>
<dbReference type="GO" id="GO:0010492">
    <property type="term" value="P:maintenance of shoot apical meristem identity"/>
    <property type="evidence" value="ECO:0007669"/>
    <property type="project" value="TreeGrafter"/>
</dbReference>
<feature type="compositionally biased region" description="Basic and acidic residues" evidence="8">
    <location>
        <begin position="133"/>
        <end position="144"/>
    </location>
</feature>
<keyword evidence="3" id="KW-0863">Zinc-finger</keyword>
<reference evidence="11" key="1">
    <citation type="submission" date="2021-08" db="EMBL/GenBank/DDBJ databases">
        <title>WGS assembly of Ceratopteris richardii.</title>
        <authorList>
            <person name="Marchant D.B."/>
            <person name="Chen G."/>
            <person name="Jenkins J."/>
            <person name="Shu S."/>
            <person name="Leebens-Mack J."/>
            <person name="Grimwood J."/>
            <person name="Schmutz J."/>
            <person name="Soltis P."/>
            <person name="Soltis D."/>
            <person name="Chen Z.-H."/>
        </authorList>
    </citation>
    <scope>NUCLEOTIDE SEQUENCE</scope>
    <source>
        <strain evidence="11">Whitten #5841</strain>
        <tissue evidence="11">Leaf</tissue>
    </source>
</reference>
<evidence type="ECO:0000256" key="8">
    <source>
        <dbReference type="SAM" id="MobiDB-lite"/>
    </source>
</evidence>
<evidence type="ECO:0000313" key="11">
    <source>
        <dbReference type="EMBL" id="KAH7404143.1"/>
    </source>
</evidence>
<dbReference type="InterPro" id="IPR032535">
    <property type="entry name" value="Oberon_CC"/>
</dbReference>
<sequence>MASYNNNPSHSYKDRPRSRLNDSSRQHSSSYPLEREKSPSAKTTYEIRDSSTRDTVRRGSANYSGEREGGDGLLSTPDRFRGSFKRSIGFESVERPRDLKPEVHRSARQCIPSRNPDRDMPDTGARGSVKRSIYGDHGYRHDTLDELNSSSFTSEREKVAPRNAYDRGEKWTTSFNTELDGDIGKTPVSDKGTSRRDVKEPFRASPTRHSSVSQSSNKDAAQEKERTESSTMKKDASERSTFSSPGRASASGRDEYVDINGNCLRSKTFEVKVRELEQLKDQELYSHETEIGTWKKSFPSHLQSALDDAVGAERLNDSNALNEEVSRERSPVSFLHISKKARSERERGRKDDYITTCATQNCQWNEISNVDVCKVPSADRSDDNSHADMLECNSHGRGSIEVHNGGKHESAAKENEEFSVKSENYGAFYAKDRTIEKGSAGDGDDSHKEEGELEPDFHTDVASMPEQENSASLNESEGTQNETCLVLIQTGRDKEVGEDTKGQEEEGMKMGFVKDGDDKRGNHNHINDNNREKAPPPVTKEEKQDGISSAMNIDNSFKGKTKVASSMSKLMEADENSRSGSIFDLPNAANNTDIQISHQLLEKTTEFNRRLTLSLFASPDGRAGKSSQHKDASSKGSNIKQIDMINDLGAEAGEDHTELFSHKHKKLKAESLQLSLALPESFNMAGTHDPSNSPGLVEPERDVHSMHQAQTKSESFQPSQTYTNSDGFTSSFSFSQSESFIHNPSCSLNCTSLENQELSCGGTRQLSQGMDQISNRSYPAMRDNEQGMHTITSLAREKSKHIRNIPPYAQALHSGNIIFHSVTGSNRSSGTNHVSHKNDHQQQDGPKTLDSSSHDIDGSVWRISSRKDIMERVRQHKAWFASKQQAMSSAAHSEPNAVQATDKKLDSSAINLKLANSAGKGNLVGERNILSEKIGLHEITTEQISVMGQKLQELPDAFLEGLKDLVKGILSSFEKRDELLRLQENMQRRTDLNEDSLLRAHPTQLEILVALKTGMKAFLEKGSKPETHKAFIEIFLNTRCKNIACQQPLPADGCDCVICSSKGGFCHQCMCIVCCKFDSDYNTCRWLGCDLCMHWCHTDCGLRKSYIAPTSTPQSTCTAAQMQYHCIGCGRNSELFGFVKDVFEKCAESWDAEALAKELDFVRRIFHGSEDTRGKQLCLKAEEMLQKLESKAKTTDVCRSMLQYFKGGISDPNGANRMSSSTVANDDGVAEPATESMVRSSSILSTILDGGTARAILQKYNHNVEEKRSETAELQYERARIKAEIENIESAVRIKQAEAKMFQLRADEALKDAQGLQNIISVRKEKIEDDYSCKYANLRINEAEEKHQKRSEELKVHENAQRCFQSTKIMMQAQIKELMLKMDIVKAQYV</sequence>
<dbReference type="InterPro" id="IPR032881">
    <property type="entry name" value="Oberon-like_PHD"/>
</dbReference>
<feature type="domain" description="Oberon coiled-coil region" evidence="10">
    <location>
        <begin position="1253"/>
        <end position="1379"/>
    </location>
</feature>
<evidence type="ECO:0000256" key="7">
    <source>
        <dbReference type="SAM" id="Coils"/>
    </source>
</evidence>
<feature type="compositionally biased region" description="Basic and acidic residues" evidence="8">
    <location>
        <begin position="11"/>
        <end position="25"/>
    </location>
</feature>
<feature type="region of interest" description="Disordered" evidence="8">
    <location>
        <begin position="683"/>
        <end position="721"/>
    </location>
</feature>
<dbReference type="GO" id="GO:0010468">
    <property type="term" value="P:regulation of gene expression"/>
    <property type="evidence" value="ECO:0007669"/>
    <property type="project" value="TreeGrafter"/>
</dbReference>
<dbReference type="InterPro" id="IPR047578">
    <property type="entry name" value="OBE1-like_PHD"/>
</dbReference>
<accession>A0A8T2T6Z8</accession>
<dbReference type="PANTHER" id="PTHR21736">
    <property type="entry name" value="VERNALIZATION-INSENSITIVE PROTEIN 3"/>
    <property type="match status" value="1"/>
</dbReference>
<dbReference type="GO" id="GO:0005634">
    <property type="term" value="C:nucleus"/>
    <property type="evidence" value="ECO:0007669"/>
    <property type="project" value="UniProtKB-SubCell"/>
</dbReference>
<feature type="domain" description="Oberon-like PHD finger" evidence="9">
    <location>
        <begin position="1040"/>
        <end position="1164"/>
    </location>
</feature>
<evidence type="ECO:0000259" key="10">
    <source>
        <dbReference type="Pfam" id="PF16312"/>
    </source>
</evidence>
<evidence type="ECO:0000256" key="3">
    <source>
        <dbReference type="ARBA" id="ARBA00022771"/>
    </source>
</evidence>
<comment type="subcellular location">
    <subcellularLocation>
        <location evidence="1">Nucleus</location>
    </subcellularLocation>
</comment>
<feature type="region of interest" description="Disordered" evidence="8">
    <location>
        <begin position="822"/>
        <end position="856"/>
    </location>
</feature>
<gene>
    <name evidence="11" type="ORF">KP509_15G012200</name>
</gene>
<dbReference type="EMBL" id="CM035420">
    <property type="protein sequence ID" value="KAH7404143.1"/>
    <property type="molecule type" value="Genomic_DNA"/>
</dbReference>
<feature type="compositionally biased region" description="Polar residues" evidence="8">
    <location>
        <begin position="1"/>
        <end position="10"/>
    </location>
</feature>
<feature type="region of interest" description="Disordered" evidence="8">
    <location>
        <begin position="618"/>
        <end position="641"/>
    </location>
</feature>
<feature type="region of interest" description="Disordered" evidence="8">
    <location>
        <begin position="1"/>
        <end position="254"/>
    </location>
</feature>
<dbReference type="OrthoDB" id="1905265at2759"/>